<name>A0AAD4LBN2_9AGAM</name>
<gene>
    <name evidence="2" type="ORF">EDB92DRAFT_1819970</name>
</gene>
<evidence type="ECO:0000313" key="2">
    <source>
        <dbReference type="EMBL" id="KAH8982241.1"/>
    </source>
</evidence>
<feature type="signal peptide" evidence="1">
    <location>
        <begin position="1"/>
        <end position="24"/>
    </location>
</feature>
<evidence type="ECO:0000256" key="1">
    <source>
        <dbReference type="SAM" id="SignalP"/>
    </source>
</evidence>
<dbReference type="Proteomes" id="UP001201163">
    <property type="component" value="Unassembled WGS sequence"/>
</dbReference>
<evidence type="ECO:0000313" key="3">
    <source>
        <dbReference type="Proteomes" id="UP001201163"/>
    </source>
</evidence>
<reference evidence="2" key="1">
    <citation type="submission" date="2022-01" db="EMBL/GenBank/DDBJ databases">
        <title>Comparative genomics reveals a dynamic genome evolution in the ectomycorrhizal milk-cap (Lactarius) mushrooms.</title>
        <authorList>
            <consortium name="DOE Joint Genome Institute"/>
            <person name="Lebreton A."/>
            <person name="Tang N."/>
            <person name="Kuo A."/>
            <person name="LaButti K."/>
            <person name="Drula E."/>
            <person name="Barry K."/>
            <person name="Clum A."/>
            <person name="Lipzen A."/>
            <person name="Mousain D."/>
            <person name="Ng V."/>
            <person name="Wang R."/>
            <person name="Wang X."/>
            <person name="Dai Y."/>
            <person name="Henrissat B."/>
            <person name="Grigoriev I.V."/>
            <person name="Guerin-Laguette A."/>
            <person name="Yu F."/>
            <person name="Martin F.M."/>
        </authorList>
    </citation>
    <scope>NUCLEOTIDE SEQUENCE</scope>
    <source>
        <strain evidence="2">QP</strain>
    </source>
</reference>
<accession>A0AAD4LBN2</accession>
<evidence type="ECO:0008006" key="4">
    <source>
        <dbReference type="Google" id="ProtNLM"/>
    </source>
</evidence>
<dbReference type="AlphaFoldDB" id="A0AAD4LBN2"/>
<keyword evidence="1" id="KW-0732">Signal</keyword>
<feature type="chain" id="PRO_5041916714" description="Secreted protein" evidence="1">
    <location>
        <begin position="25"/>
        <end position="185"/>
    </location>
</feature>
<keyword evidence="3" id="KW-1185">Reference proteome</keyword>
<proteinExistence type="predicted"/>
<comment type="caution">
    <text evidence="2">The sequence shown here is derived from an EMBL/GenBank/DDBJ whole genome shotgun (WGS) entry which is preliminary data.</text>
</comment>
<dbReference type="EMBL" id="JAKELL010000103">
    <property type="protein sequence ID" value="KAH8982241.1"/>
    <property type="molecule type" value="Genomic_DNA"/>
</dbReference>
<protein>
    <recommendedName>
        <fullName evidence="4">Secreted protein</fullName>
    </recommendedName>
</protein>
<sequence>MPNWAYSWPLPLAFLSFLWVLFKAKDAALGASRPSACCALGVVERGREMQNADAKNRLWISHLMCGLIEYGTGILSQEIRVTVIIILLENNRGGRRGDRDAPIGTGDVGDAGAIRLSSDLGSDTGATSVRFACSAGAFTRAPWFSMAPGGKEAGAWIVIGSGEEATKLADCGETGLKHEVLFDRG</sequence>
<organism evidence="2 3">
    <name type="scientific">Lactarius akahatsu</name>
    <dbReference type="NCBI Taxonomy" id="416441"/>
    <lineage>
        <taxon>Eukaryota</taxon>
        <taxon>Fungi</taxon>
        <taxon>Dikarya</taxon>
        <taxon>Basidiomycota</taxon>
        <taxon>Agaricomycotina</taxon>
        <taxon>Agaricomycetes</taxon>
        <taxon>Russulales</taxon>
        <taxon>Russulaceae</taxon>
        <taxon>Lactarius</taxon>
    </lineage>
</organism>